<keyword evidence="4 6" id="KW-0472">Membrane</keyword>
<evidence type="ECO:0000313" key="7">
    <source>
        <dbReference type="EMBL" id="NXK95992.1"/>
    </source>
</evidence>
<feature type="transmembrane region" description="Helical" evidence="6">
    <location>
        <begin position="135"/>
        <end position="155"/>
    </location>
</feature>
<sequence length="255" mass="28180">MGKREKKAQQGTFPNNQSQTEKAPEGNKSTDPEPGMKKKKKQKKAKGDPKSGQEEESHTCGCRFPLLLALVQLALGTSVTVLGFLMAGISSSLLVRDTPYWAGIIVCLVSLVGFVMLCISYQPDEKTCVQFTVKLMYFLLSALGLVACVLAVAFASHHYLQMTRFTCDTVLESCQCKLDTEDPLGRTFVYQDAADCGSLTSMLNLYLLLQMALNLVAALVCLLTCFVMWKHRYQVFYVGVRFHPLAAAEGQKQQV</sequence>
<dbReference type="OrthoDB" id="10027693at2759"/>
<dbReference type="Pfam" id="PF04103">
    <property type="entry name" value="CD20"/>
    <property type="match status" value="1"/>
</dbReference>
<feature type="non-terminal residue" evidence="7">
    <location>
        <position position="1"/>
    </location>
</feature>
<evidence type="ECO:0000256" key="1">
    <source>
        <dbReference type="ARBA" id="ARBA00004141"/>
    </source>
</evidence>
<accession>A0A7L0NTN2</accession>
<keyword evidence="3 6" id="KW-1133">Transmembrane helix</keyword>
<evidence type="ECO:0000256" key="4">
    <source>
        <dbReference type="ARBA" id="ARBA00023136"/>
    </source>
</evidence>
<organism evidence="7 8">
    <name type="scientific">Formicarius rufipectus</name>
    <dbReference type="NCBI Taxonomy" id="1118560"/>
    <lineage>
        <taxon>Eukaryota</taxon>
        <taxon>Metazoa</taxon>
        <taxon>Chordata</taxon>
        <taxon>Craniata</taxon>
        <taxon>Vertebrata</taxon>
        <taxon>Euteleostomi</taxon>
        <taxon>Archelosauria</taxon>
        <taxon>Archosauria</taxon>
        <taxon>Dinosauria</taxon>
        <taxon>Saurischia</taxon>
        <taxon>Theropoda</taxon>
        <taxon>Coelurosauria</taxon>
        <taxon>Aves</taxon>
        <taxon>Neognathae</taxon>
        <taxon>Neoaves</taxon>
        <taxon>Telluraves</taxon>
        <taxon>Australaves</taxon>
        <taxon>Passeriformes</taxon>
        <taxon>Formicariidae</taxon>
        <taxon>Formicarius</taxon>
    </lineage>
</organism>
<dbReference type="AlphaFoldDB" id="A0A7L0NTN2"/>
<gene>
    <name evidence="7" type="primary">Sspn</name>
    <name evidence="7" type="ORF">FORRUF_R14237</name>
</gene>
<feature type="transmembrane region" description="Helical" evidence="6">
    <location>
        <begin position="101"/>
        <end position="123"/>
    </location>
</feature>
<evidence type="ECO:0000256" key="2">
    <source>
        <dbReference type="ARBA" id="ARBA00022692"/>
    </source>
</evidence>
<feature type="region of interest" description="Disordered" evidence="5">
    <location>
        <begin position="1"/>
        <end position="57"/>
    </location>
</feature>
<dbReference type="InterPro" id="IPR030429">
    <property type="entry name" value="Sarcospan"/>
</dbReference>
<feature type="compositionally biased region" description="Basic and acidic residues" evidence="5">
    <location>
        <begin position="22"/>
        <end position="36"/>
    </location>
</feature>
<dbReference type="GO" id="GO:0042383">
    <property type="term" value="C:sarcolemma"/>
    <property type="evidence" value="ECO:0007669"/>
    <property type="project" value="TreeGrafter"/>
</dbReference>
<evidence type="ECO:0000256" key="3">
    <source>
        <dbReference type="ARBA" id="ARBA00022989"/>
    </source>
</evidence>
<dbReference type="GO" id="GO:0016010">
    <property type="term" value="C:dystrophin-associated glycoprotein complex"/>
    <property type="evidence" value="ECO:0007669"/>
    <property type="project" value="InterPro"/>
</dbReference>
<feature type="compositionally biased region" description="Polar residues" evidence="5">
    <location>
        <begin position="9"/>
        <end position="21"/>
    </location>
</feature>
<dbReference type="EMBL" id="VXAU01005055">
    <property type="protein sequence ID" value="NXK95992.1"/>
    <property type="molecule type" value="Genomic_DNA"/>
</dbReference>
<dbReference type="Proteomes" id="UP000520463">
    <property type="component" value="Unassembled WGS sequence"/>
</dbReference>
<dbReference type="InterPro" id="IPR007237">
    <property type="entry name" value="CD20-like"/>
</dbReference>
<name>A0A7L0NTN2_9PASS</name>
<keyword evidence="8" id="KW-1185">Reference proteome</keyword>
<dbReference type="PANTHER" id="PTHR15260:SF1">
    <property type="entry name" value="SARCOSPAN"/>
    <property type="match status" value="1"/>
</dbReference>
<proteinExistence type="predicted"/>
<dbReference type="PANTHER" id="PTHR15260">
    <property type="entry name" value="SARCOSPAN"/>
    <property type="match status" value="1"/>
</dbReference>
<comment type="caution">
    <text evidence="7">The sequence shown here is derived from an EMBL/GenBank/DDBJ whole genome shotgun (WGS) entry which is preliminary data.</text>
</comment>
<comment type="subcellular location">
    <subcellularLocation>
        <location evidence="1">Membrane</location>
        <topology evidence="1">Multi-pass membrane protein</topology>
    </subcellularLocation>
</comment>
<evidence type="ECO:0000313" key="8">
    <source>
        <dbReference type="Proteomes" id="UP000520463"/>
    </source>
</evidence>
<feature type="non-terminal residue" evidence="7">
    <location>
        <position position="255"/>
    </location>
</feature>
<keyword evidence="2 6" id="KW-0812">Transmembrane</keyword>
<feature type="transmembrane region" description="Helical" evidence="6">
    <location>
        <begin position="66"/>
        <end position="89"/>
    </location>
</feature>
<reference evidence="7 8" key="1">
    <citation type="submission" date="2019-09" db="EMBL/GenBank/DDBJ databases">
        <title>Bird 10,000 Genomes (B10K) Project - Family phase.</title>
        <authorList>
            <person name="Zhang G."/>
        </authorList>
    </citation>
    <scope>NUCLEOTIDE SEQUENCE [LARGE SCALE GENOMIC DNA]</scope>
    <source>
        <strain evidence="7">B10K-DU-001-43</strain>
        <tissue evidence="7">Muscle</tissue>
    </source>
</reference>
<evidence type="ECO:0000256" key="6">
    <source>
        <dbReference type="SAM" id="Phobius"/>
    </source>
</evidence>
<evidence type="ECO:0000256" key="5">
    <source>
        <dbReference type="SAM" id="MobiDB-lite"/>
    </source>
</evidence>
<protein>
    <submittedName>
        <fullName evidence="7">SSPN protein</fullName>
    </submittedName>
</protein>
<feature type="compositionally biased region" description="Basic and acidic residues" evidence="5">
    <location>
        <begin position="45"/>
        <end position="57"/>
    </location>
</feature>
<feature type="transmembrane region" description="Helical" evidence="6">
    <location>
        <begin position="207"/>
        <end position="229"/>
    </location>
</feature>